<dbReference type="AlphaFoldDB" id="A0A8B6D4M6"/>
<comment type="caution">
    <text evidence="2">The sequence shown here is derived from an EMBL/GenBank/DDBJ whole genome shotgun (WGS) entry which is preliminary data.</text>
</comment>
<feature type="compositionally biased region" description="Polar residues" evidence="1">
    <location>
        <begin position="42"/>
        <end position="58"/>
    </location>
</feature>
<sequence>MTESGEDVVQSVDEADTIDSSQIRMTEYGEDVVQSVDEADTDSSQNSPTDLQSISSSKTEFEGRRSTHIPSIESQPILSEEDNLLQAAFIILYTVPRAIEDFVDREYKGGFVQSIRDHKDQLKATLSSEEWELLSQIIGTVITDLQQTHFKMKNCHKVQKKARIGEDIS</sequence>
<dbReference type="EMBL" id="UYJE01002797">
    <property type="protein sequence ID" value="VDI13784.1"/>
    <property type="molecule type" value="Genomic_DNA"/>
</dbReference>
<gene>
    <name evidence="2" type="ORF">MGAL_10B073078</name>
</gene>
<feature type="region of interest" description="Disordered" evidence="1">
    <location>
        <begin position="1"/>
        <end position="75"/>
    </location>
</feature>
<reference evidence="2" key="1">
    <citation type="submission" date="2018-11" db="EMBL/GenBank/DDBJ databases">
        <authorList>
            <person name="Alioto T."/>
            <person name="Alioto T."/>
        </authorList>
    </citation>
    <scope>NUCLEOTIDE SEQUENCE</scope>
</reference>
<dbReference type="Proteomes" id="UP000596742">
    <property type="component" value="Unassembled WGS sequence"/>
</dbReference>
<accession>A0A8B6D4M6</accession>
<name>A0A8B6D4M6_MYTGA</name>
<keyword evidence="3" id="KW-1185">Reference proteome</keyword>
<proteinExistence type="predicted"/>
<dbReference type="OrthoDB" id="6128518at2759"/>
<organism evidence="2 3">
    <name type="scientific">Mytilus galloprovincialis</name>
    <name type="common">Mediterranean mussel</name>
    <dbReference type="NCBI Taxonomy" id="29158"/>
    <lineage>
        <taxon>Eukaryota</taxon>
        <taxon>Metazoa</taxon>
        <taxon>Spiralia</taxon>
        <taxon>Lophotrochozoa</taxon>
        <taxon>Mollusca</taxon>
        <taxon>Bivalvia</taxon>
        <taxon>Autobranchia</taxon>
        <taxon>Pteriomorphia</taxon>
        <taxon>Mytilida</taxon>
        <taxon>Mytiloidea</taxon>
        <taxon>Mytilidae</taxon>
        <taxon>Mytilinae</taxon>
        <taxon>Mytilus</taxon>
    </lineage>
</organism>
<protein>
    <submittedName>
        <fullName evidence="2">Uncharacterized protein</fullName>
    </submittedName>
</protein>
<evidence type="ECO:0000313" key="3">
    <source>
        <dbReference type="Proteomes" id="UP000596742"/>
    </source>
</evidence>
<evidence type="ECO:0000256" key="1">
    <source>
        <dbReference type="SAM" id="MobiDB-lite"/>
    </source>
</evidence>
<evidence type="ECO:0000313" key="2">
    <source>
        <dbReference type="EMBL" id="VDI13784.1"/>
    </source>
</evidence>